<reference evidence="1 2" key="1">
    <citation type="submission" date="2021-11" db="EMBL/GenBank/DDBJ databases">
        <authorList>
            <person name="Islam A."/>
            <person name="Islam S."/>
            <person name="Flora M.S."/>
            <person name="Rahman M."/>
            <person name="Ziaur R.M."/>
            <person name="Epstein J.H."/>
            <person name="Hassan M."/>
            <person name="Klassen M."/>
            <person name="Woodard K."/>
            <person name="Webb A."/>
            <person name="Webby R.J."/>
            <person name="El Zowalaty M.E."/>
        </authorList>
    </citation>
    <scope>NUCLEOTIDE SEQUENCE [LARGE SCALE GENOMIC DNA]</scope>
    <source>
        <strain evidence="1">Pbs1</strain>
    </source>
</reference>
<name>A0ABN8CMJ4_9STRA</name>
<organism evidence="1 2">
    <name type="scientific">Peronospora belbahrii</name>
    <dbReference type="NCBI Taxonomy" id="622444"/>
    <lineage>
        <taxon>Eukaryota</taxon>
        <taxon>Sar</taxon>
        <taxon>Stramenopiles</taxon>
        <taxon>Oomycota</taxon>
        <taxon>Peronosporomycetes</taxon>
        <taxon>Peronosporales</taxon>
        <taxon>Peronosporaceae</taxon>
        <taxon>Peronospora</taxon>
    </lineage>
</organism>
<accession>A0ABN8CMJ4</accession>
<evidence type="ECO:0000313" key="2">
    <source>
        <dbReference type="Proteomes" id="UP001158986"/>
    </source>
</evidence>
<keyword evidence="2" id="KW-1185">Reference proteome</keyword>
<proteinExistence type="predicted"/>
<dbReference type="Proteomes" id="UP001158986">
    <property type="component" value="Unassembled WGS sequence"/>
</dbReference>
<sequence length="288" mass="34534">MKQLGDTLTTDVDTSRDETRQAQKWWNIREIEVERDLTASLQRRMETQRAQLYAFKTEQSKWEHELQLRISKYAYDRKLLSEHNVELKEKILIMEEKLNQYEREMDYQVHHVIELEGMVQENQINGQQIQALQQENDELHWKLGQWERFYQEEKKMMAKKHTMQQEELLMELEKLLDISKHKLMELQHDGAFCRDQSTKDEHVRQARVRPTNPKTDDSLLVMRIKELEATCKQKDQTVYSLKTIVEQQETIFDEKVKILTAKYDQVKTINMALQKRLIHALTEASSKS</sequence>
<protein>
    <submittedName>
        <fullName evidence="1">Uncharacterized protein</fullName>
    </submittedName>
</protein>
<evidence type="ECO:0000313" key="1">
    <source>
        <dbReference type="EMBL" id="CAH0513451.1"/>
    </source>
</evidence>
<gene>
    <name evidence="1" type="ORF">PBS001_LOCUS264</name>
</gene>
<dbReference type="EMBL" id="CAKLCB010000013">
    <property type="protein sequence ID" value="CAH0513451.1"/>
    <property type="molecule type" value="Genomic_DNA"/>
</dbReference>
<comment type="caution">
    <text evidence="1">The sequence shown here is derived from an EMBL/GenBank/DDBJ whole genome shotgun (WGS) entry which is preliminary data.</text>
</comment>